<dbReference type="Proteomes" id="UP000283946">
    <property type="component" value="Chromosome"/>
</dbReference>
<accession>A0AAD1ELN3</accession>
<evidence type="ECO:0000313" key="2">
    <source>
        <dbReference type="EMBL" id="AZZ54674.1"/>
    </source>
</evidence>
<evidence type="ECO:0000256" key="1">
    <source>
        <dbReference type="SAM" id="MobiDB-lite"/>
    </source>
</evidence>
<evidence type="ECO:0000313" key="3">
    <source>
        <dbReference type="Proteomes" id="UP000283946"/>
    </source>
</evidence>
<protein>
    <submittedName>
        <fullName evidence="2">Uncharacterized protein</fullName>
    </submittedName>
</protein>
<feature type="region of interest" description="Disordered" evidence="1">
    <location>
        <begin position="1"/>
        <end position="63"/>
    </location>
</feature>
<dbReference type="AlphaFoldDB" id="A0AAD1ELN3"/>
<organism evidence="2 3">
    <name type="scientific">Rathayibacter iranicus</name>
    <dbReference type="NCBI Taxonomy" id="59737"/>
    <lineage>
        <taxon>Bacteria</taxon>
        <taxon>Bacillati</taxon>
        <taxon>Actinomycetota</taxon>
        <taxon>Actinomycetes</taxon>
        <taxon>Micrococcales</taxon>
        <taxon>Microbacteriaceae</taxon>
        <taxon>Rathayibacter</taxon>
    </lineage>
</organism>
<feature type="compositionally biased region" description="Basic and acidic residues" evidence="1">
    <location>
        <begin position="16"/>
        <end position="35"/>
    </location>
</feature>
<sequence length="63" mass="6910">MWFGSSRLLGFGGAEARARRDRAAAADRSDDHRSDEPDDFDASSTPLPLQHPLEPPPDHPSRA</sequence>
<dbReference type="EMBL" id="CP028130">
    <property type="protein sequence ID" value="AZZ54674.1"/>
    <property type="molecule type" value="Genomic_DNA"/>
</dbReference>
<proteinExistence type="predicted"/>
<name>A0AAD1ELN3_9MICO</name>
<gene>
    <name evidence="2" type="ORF">C7V51_01310</name>
</gene>
<dbReference type="KEGG" id="ria:C7V51_01310"/>
<reference evidence="2 3" key="1">
    <citation type="submission" date="2018-03" db="EMBL/GenBank/DDBJ databases">
        <title>Bacteriophage NCPPB3778 and a type I-E CRISPR drive the evolution of the US Biological Select Agent, Rathayibacter toxicus.</title>
        <authorList>
            <person name="Davis E.W.II."/>
            <person name="Tabima J.F."/>
            <person name="Weisberg A.J."/>
            <person name="Dantas Lopes L."/>
            <person name="Wiseman M.S."/>
            <person name="Wiseman M.S."/>
            <person name="Pupko T."/>
            <person name="Belcher M.S."/>
            <person name="Sechler A.J."/>
            <person name="Tancos M.A."/>
            <person name="Schroeder B.K."/>
            <person name="Murray T.D."/>
            <person name="Luster D.G."/>
            <person name="Schneider W.L."/>
            <person name="Rogers E."/>
            <person name="Andreote F.D."/>
            <person name="Grunwald N.J."/>
            <person name="Putnam M.L."/>
            <person name="Chang J.H."/>
        </authorList>
    </citation>
    <scope>NUCLEOTIDE SEQUENCE [LARGE SCALE GENOMIC DNA]</scope>
    <source>
        <strain evidence="2 3">NCCPB 2253</strain>
    </source>
</reference>